<evidence type="ECO:0000256" key="1">
    <source>
        <dbReference type="SAM" id="MobiDB-lite"/>
    </source>
</evidence>
<evidence type="ECO:0000256" key="2">
    <source>
        <dbReference type="SAM" id="Phobius"/>
    </source>
</evidence>
<feature type="transmembrane region" description="Helical" evidence="2">
    <location>
        <begin position="6"/>
        <end position="24"/>
    </location>
</feature>
<dbReference type="EMBL" id="PDOB01000055">
    <property type="protein sequence ID" value="PIL37937.1"/>
    <property type="molecule type" value="Genomic_DNA"/>
</dbReference>
<dbReference type="Proteomes" id="UP000228593">
    <property type="component" value="Unassembled WGS sequence"/>
</dbReference>
<sequence length="63" mass="7152">MWLLLVEAGVALFLLVFIVWWTMYQGKQPSHDDMHDEVKAPETLDAPATKALEQTEQPGGLER</sequence>
<keyword evidence="2" id="KW-0472">Membrane</keyword>
<evidence type="ECO:0000313" key="3">
    <source>
        <dbReference type="EMBL" id="PIL37937.1"/>
    </source>
</evidence>
<proteinExistence type="predicted"/>
<keyword evidence="2" id="KW-0812">Transmembrane</keyword>
<keyword evidence="2" id="KW-1133">Transmembrane helix</keyword>
<dbReference type="AlphaFoldDB" id="A0A2G8SVY0"/>
<gene>
    <name evidence="3" type="ORF">CR103_20670</name>
</gene>
<reference evidence="3 4" key="1">
    <citation type="submission" date="2017-10" db="EMBL/GenBank/DDBJ databases">
        <title>Massilia psychrophilum sp. nov., a novel purple-pigmented bacterium isolated from Tianshan glacier, Xinjiang Municipality, China.</title>
        <authorList>
            <person name="Wang H."/>
        </authorList>
    </citation>
    <scope>NUCLEOTIDE SEQUENCE [LARGE SCALE GENOMIC DNA]</scope>
    <source>
        <strain evidence="3 4">JCM 30813</strain>
    </source>
</reference>
<feature type="region of interest" description="Disordered" evidence="1">
    <location>
        <begin position="28"/>
        <end position="63"/>
    </location>
</feature>
<comment type="caution">
    <text evidence="3">The sequence shown here is derived from an EMBL/GenBank/DDBJ whole genome shotgun (WGS) entry which is preliminary data.</text>
</comment>
<evidence type="ECO:0000313" key="4">
    <source>
        <dbReference type="Proteomes" id="UP000228593"/>
    </source>
</evidence>
<organism evidence="3 4">
    <name type="scientific">Massilia psychrophila</name>
    <dbReference type="NCBI Taxonomy" id="1603353"/>
    <lineage>
        <taxon>Bacteria</taxon>
        <taxon>Pseudomonadati</taxon>
        <taxon>Pseudomonadota</taxon>
        <taxon>Betaproteobacteria</taxon>
        <taxon>Burkholderiales</taxon>
        <taxon>Oxalobacteraceae</taxon>
        <taxon>Telluria group</taxon>
        <taxon>Massilia</taxon>
    </lineage>
</organism>
<dbReference type="OrthoDB" id="8781741at2"/>
<protein>
    <submittedName>
        <fullName evidence="3">Uncharacterized protein</fullName>
    </submittedName>
</protein>
<name>A0A2G8SVY0_9BURK</name>
<dbReference type="RefSeq" id="WP_099917807.1">
    <property type="nucleotide sequence ID" value="NZ_BMHS01000042.1"/>
</dbReference>
<keyword evidence="4" id="KW-1185">Reference proteome</keyword>
<feature type="compositionally biased region" description="Basic and acidic residues" evidence="1">
    <location>
        <begin position="29"/>
        <end position="42"/>
    </location>
</feature>
<accession>A0A2G8SVY0</accession>